<dbReference type="Proteomes" id="UP001208570">
    <property type="component" value="Unassembled WGS sequence"/>
</dbReference>
<sequence>MHQYKGILCMPDTTPDILEWIENDVQFEDGDVLLCGYPCSGEARCDVGIRVQVRPGVMWVSVFR</sequence>
<protein>
    <submittedName>
        <fullName evidence="1">Uncharacterized protein</fullName>
    </submittedName>
</protein>
<organism evidence="1 2">
    <name type="scientific">Paralvinella palmiformis</name>
    <dbReference type="NCBI Taxonomy" id="53620"/>
    <lineage>
        <taxon>Eukaryota</taxon>
        <taxon>Metazoa</taxon>
        <taxon>Spiralia</taxon>
        <taxon>Lophotrochozoa</taxon>
        <taxon>Annelida</taxon>
        <taxon>Polychaeta</taxon>
        <taxon>Sedentaria</taxon>
        <taxon>Canalipalpata</taxon>
        <taxon>Terebellida</taxon>
        <taxon>Terebelliformia</taxon>
        <taxon>Alvinellidae</taxon>
        <taxon>Paralvinella</taxon>
    </lineage>
</organism>
<reference evidence="1" key="1">
    <citation type="journal article" date="2023" name="Mol. Biol. Evol.">
        <title>Third-Generation Sequencing Reveals the Adaptive Role of the Epigenome in Three Deep-Sea Polychaetes.</title>
        <authorList>
            <person name="Perez M."/>
            <person name="Aroh O."/>
            <person name="Sun Y."/>
            <person name="Lan Y."/>
            <person name="Juniper S.K."/>
            <person name="Young C.R."/>
            <person name="Angers B."/>
            <person name="Qian P.Y."/>
        </authorList>
    </citation>
    <scope>NUCLEOTIDE SEQUENCE</scope>
    <source>
        <strain evidence="1">P08H-3</strain>
    </source>
</reference>
<gene>
    <name evidence="1" type="ORF">LSH36_230g04001</name>
</gene>
<proteinExistence type="predicted"/>
<accession>A0AAD9JN73</accession>
<comment type="caution">
    <text evidence="1">The sequence shown here is derived from an EMBL/GenBank/DDBJ whole genome shotgun (WGS) entry which is preliminary data.</text>
</comment>
<dbReference type="EMBL" id="JAODUP010000230">
    <property type="protein sequence ID" value="KAK2155822.1"/>
    <property type="molecule type" value="Genomic_DNA"/>
</dbReference>
<evidence type="ECO:0000313" key="2">
    <source>
        <dbReference type="Proteomes" id="UP001208570"/>
    </source>
</evidence>
<name>A0AAD9JN73_9ANNE</name>
<keyword evidence="2" id="KW-1185">Reference proteome</keyword>
<dbReference type="AlphaFoldDB" id="A0AAD9JN73"/>
<evidence type="ECO:0000313" key="1">
    <source>
        <dbReference type="EMBL" id="KAK2155822.1"/>
    </source>
</evidence>